<dbReference type="EMBL" id="CTKE01000005">
    <property type="protein sequence ID" value="CQI88941.1"/>
    <property type="molecule type" value="Genomic_DNA"/>
</dbReference>
<organism evidence="2 3">
    <name type="scientific">Yersinia rohdei</name>
    <dbReference type="NCBI Taxonomy" id="29485"/>
    <lineage>
        <taxon>Bacteria</taxon>
        <taxon>Pseudomonadati</taxon>
        <taxon>Pseudomonadota</taxon>
        <taxon>Gammaproteobacteria</taxon>
        <taxon>Enterobacterales</taxon>
        <taxon>Yersiniaceae</taxon>
        <taxon>Yersinia</taxon>
    </lineage>
</organism>
<feature type="domain" description="DUF1828" evidence="1">
    <location>
        <begin position="27"/>
        <end position="104"/>
    </location>
</feature>
<dbReference type="Pfam" id="PF08861">
    <property type="entry name" value="DUF1828"/>
    <property type="match status" value="1"/>
</dbReference>
<proteinExistence type="predicted"/>
<dbReference type="RefSeq" id="WP_050534772.1">
    <property type="nucleotide sequence ID" value="NZ_CTKE01000005.1"/>
</dbReference>
<protein>
    <submittedName>
        <fullName evidence="2">Domain of uncharacterized function DUF1828</fullName>
    </submittedName>
</protein>
<reference evidence="2 3" key="1">
    <citation type="submission" date="2015-03" db="EMBL/GenBank/DDBJ databases">
        <authorList>
            <person name="Murphy D."/>
        </authorList>
    </citation>
    <scope>NUCLEOTIDE SEQUENCE [LARGE SCALE GENOMIC DNA]</scope>
    <source>
        <strain evidence="2 3">68/02</strain>
    </source>
</reference>
<sequence length="251" mass="27783">MMCSTVISNLGFECHPIGSGTLRIISPFTYCDDGEHVGAFVKEINGKYLVSDRCDALMNMESRGISLTKKRIEDIRSLLLREGADLNDRGEIIGWATENNIGSVTSGVIRAGILASSLSTDWYQPVHVEKFESQVIDFMYHSEIKNIISLRDSVLGMSGHHITVPITVKTPSPKLIFTSSVKSGGSWNSAYSLLGKLIDLKNSGDDFNNRYVVVDSDSIGEQMHQLSLLFNETSHVLPFSKKESWIHRLAA</sequence>
<evidence type="ECO:0000313" key="3">
    <source>
        <dbReference type="Proteomes" id="UP000042054"/>
    </source>
</evidence>
<gene>
    <name evidence="2" type="ORF">ERS008555_01292</name>
</gene>
<dbReference type="OrthoDB" id="5678367at2"/>
<accession>A0A0U1HQT5</accession>
<name>A0A0U1HQT5_YERRO</name>
<evidence type="ECO:0000313" key="2">
    <source>
        <dbReference type="EMBL" id="CQI88941.1"/>
    </source>
</evidence>
<dbReference type="InterPro" id="IPR014960">
    <property type="entry name" value="DUF1828"/>
</dbReference>
<evidence type="ECO:0000259" key="1">
    <source>
        <dbReference type="Pfam" id="PF08861"/>
    </source>
</evidence>
<dbReference type="AlphaFoldDB" id="A0A0U1HQT5"/>
<dbReference type="Proteomes" id="UP000042054">
    <property type="component" value="Unassembled WGS sequence"/>
</dbReference>